<evidence type="ECO:0000313" key="3">
    <source>
        <dbReference type="EMBL" id="CAH0516909.1"/>
    </source>
</evidence>
<dbReference type="InterPro" id="IPR045117">
    <property type="entry name" value="ATXN2-like"/>
</dbReference>
<gene>
    <name evidence="3" type="ORF">PBS001_LOCUS3546</name>
</gene>
<name>A0ABN8CXU3_9STRA</name>
<dbReference type="PANTHER" id="PTHR12854:SF7">
    <property type="entry name" value="ATAXIN-2 HOMOLOG"/>
    <property type="match status" value="1"/>
</dbReference>
<feature type="compositionally biased region" description="Low complexity" evidence="1">
    <location>
        <begin position="540"/>
        <end position="553"/>
    </location>
</feature>
<feature type="region of interest" description="Disordered" evidence="1">
    <location>
        <begin position="1"/>
        <end position="79"/>
    </location>
</feature>
<feature type="compositionally biased region" description="Polar residues" evidence="1">
    <location>
        <begin position="1"/>
        <end position="17"/>
    </location>
</feature>
<dbReference type="SMART" id="SM01272">
    <property type="entry name" value="LsmAD"/>
    <property type="match status" value="1"/>
</dbReference>
<dbReference type="Pfam" id="PF14438">
    <property type="entry name" value="SM-ATX"/>
    <property type="match status" value="1"/>
</dbReference>
<feature type="region of interest" description="Disordered" evidence="1">
    <location>
        <begin position="467"/>
        <end position="487"/>
    </location>
</feature>
<sequence>MTRPSNNQVTTARKITTNSNGPKNQSKKKKSQQSKSHGNSKDGPAGPRPVNPSPISGPWGKPKNVTSNIPPPGFTSNPSTRFSDAQVRLLRHRALFAFRFLVGKAVELQLAASDERYAGILDCVDPDEFSVVLKNAKRLNSGVDAKPFVDGSTVIFRHHQLAHLVADGAVNYTDGIFASGASAALCGFQTDTEISRRKEEHLYGRELEAASSWLDPALDTGALEDSTLNGKCHSKNQGKAGWNQFEANEKLFGVVSTYDENIYTTKLDKSKISTEQSRTAEKLAQEIESQSSAGNFHLQEERGQTGRGGKHVNDLDEEARYSSVDRRTTITSGENAYVPPALRKAQRQSDADMPRAKTAKTLSTIAPTAATTPTPANAVSAVTTPTPANAVSAVTTPTPANAVSAVTTPTPANAASVVTTPSPATTPTATTPTSSVSESASATTPTVTAPTASKPLSFSEAVTGRSAVAAKSEVKSQTAAKDQPEKMKGAAFPSIAAASVQVNGKDNKPVLVNSKGASPKKKDASSGKEKRIEGKDDSKSSSSSSPMTTTSTTIARTKLAKNETSKAGLKKGLNPDAKEFKLSASAVEFTPSFSVPMAIHGLSPYHGGSPGPMAYPHPVMGYPPPMQEEWMYDGAMGGGESSEMDIPPYMQGGYAIPMGSNGAPMMYPPMMSRMMGGQRGSYDGYQQQGYNPQGYQSPLYNGHFGSSVPYTGDLGIPGCVGPQPPLPPTPSGNEFSSEISADIVHGVECAPSSMKQMASALKKNK</sequence>
<feature type="compositionally biased region" description="Polar residues" evidence="1">
    <location>
        <begin position="64"/>
        <end position="79"/>
    </location>
</feature>
<dbReference type="InterPro" id="IPR025852">
    <property type="entry name" value="SM_dom_ATX"/>
</dbReference>
<keyword evidence="4" id="KW-1185">Reference proteome</keyword>
<dbReference type="Pfam" id="PF06741">
    <property type="entry name" value="LsmAD"/>
    <property type="match status" value="1"/>
</dbReference>
<dbReference type="EMBL" id="CAKLCB010000212">
    <property type="protein sequence ID" value="CAH0516909.1"/>
    <property type="molecule type" value="Genomic_DNA"/>
</dbReference>
<feature type="domain" description="LsmAD" evidence="2">
    <location>
        <begin position="252"/>
        <end position="327"/>
    </location>
</feature>
<organism evidence="3 4">
    <name type="scientific">Peronospora belbahrii</name>
    <dbReference type="NCBI Taxonomy" id="622444"/>
    <lineage>
        <taxon>Eukaryota</taxon>
        <taxon>Sar</taxon>
        <taxon>Stramenopiles</taxon>
        <taxon>Oomycota</taxon>
        <taxon>Peronosporomycetes</taxon>
        <taxon>Peronosporales</taxon>
        <taxon>Peronosporaceae</taxon>
        <taxon>Peronospora</taxon>
    </lineage>
</organism>
<proteinExistence type="predicted"/>
<feature type="region of interest" description="Disordered" evidence="1">
    <location>
        <begin position="506"/>
        <end position="572"/>
    </location>
</feature>
<evidence type="ECO:0000313" key="4">
    <source>
        <dbReference type="Proteomes" id="UP001158986"/>
    </source>
</evidence>
<feature type="region of interest" description="Disordered" evidence="1">
    <location>
        <begin position="412"/>
        <end position="452"/>
    </location>
</feature>
<dbReference type="InterPro" id="IPR009604">
    <property type="entry name" value="LsmAD_domain"/>
</dbReference>
<dbReference type="PANTHER" id="PTHR12854">
    <property type="entry name" value="ATAXIN 2-RELATED"/>
    <property type="match status" value="1"/>
</dbReference>
<feature type="region of interest" description="Disordered" evidence="1">
    <location>
        <begin position="288"/>
        <end position="312"/>
    </location>
</feature>
<feature type="compositionally biased region" description="Basic and acidic residues" evidence="1">
    <location>
        <begin position="520"/>
        <end position="539"/>
    </location>
</feature>
<protein>
    <recommendedName>
        <fullName evidence="2">LsmAD domain-containing protein</fullName>
    </recommendedName>
</protein>
<accession>A0ABN8CXU3</accession>
<feature type="region of interest" description="Disordered" evidence="1">
    <location>
        <begin position="715"/>
        <end position="736"/>
    </location>
</feature>
<evidence type="ECO:0000256" key="1">
    <source>
        <dbReference type="SAM" id="MobiDB-lite"/>
    </source>
</evidence>
<dbReference type="Proteomes" id="UP001158986">
    <property type="component" value="Unassembled WGS sequence"/>
</dbReference>
<reference evidence="3 4" key="1">
    <citation type="submission" date="2021-11" db="EMBL/GenBank/DDBJ databases">
        <authorList>
            <person name="Islam A."/>
            <person name="Islam S."/>
            <person name="Flora M.S."/>
            <person name="Rahman M."/>
            <person name="Ziaur R.M."/>
            <person name="Epstein J.H."/>
            <person name="Hassan M."/>
            <person name="Klassen M."/>
            <person name="Woodard K."/>
            <person name="Webb A."/>
            <person name="Webby R.J."/>
            <person name="El Zowalaty M.E."/>
        </authorList>
    </citation>
    <scope>NUCLEOTIDE SEQUENCE [LARGE SCALE GENOMIC DNA]</scope>
    <source>
        <strain evidence="3">Pbs1</strain>
    </source>
</reference>
<evidence type="ECO:0000259" key="2">
    <source>
        <dbReference type="SMART" id="SM01272"/>
    </source>
</evidence>
<comment type="caution">
    <text evidence="3">The sequence shown here is derived from an EMBL/GenBank/DDBJ whole genome shotgun (WGS) entry which is preliminary data.</text>
</comment>